<dbReference type="RefSeq" id="WP_132243261.1">
    <property type="nucleotide sequence ID" value="NZ_SLZU01000003.1"/>
</dbReference>
<evidence type="ECO:0000259" key="2">
    <source>
        <dbReference type="Pfam" id="PF08327"/>
    </source>
</evidence>
<evidence type="ECO:0000256" key="1">
    <source>
        <dbReference type="ARBA" id="ARBA00006817"/>
    </source>
</evidence>
<dbReference type="InterPro" id="IPR013538">
    <property type="entry name" value="ASHA1/2-like_C"/>
</dbReference>
<evidence type="ECO:0000313" key="3">
    <source>
        <dbReference type="EMBL" id="TCS65739.1"/>
    </source>
</evidence>
<evidence type="ECO:0000313" key="4">
    <source>
        <dbReference type="Proteomes" id="UP000295696"/>
    </source>
</evidence>
<dbReference type="CDD" id="cd07814">
    <property type="entry name" value="SRPBCC_CalC_Aha1-like"/>
    <property type="match status" value="1"/>
</dbReference>
<dbReference type="Gene3D" id="3.30.530.20">
    <property type="match status" value="1"/>
</dbReference>
<sequence length="149" mass="16648">MTEPVVIERVFDAPREVVFTFITTRALATQWWGHDGMSLPEENLDFSRLGPWFAQVVGAEGGRYKMSGQVTKVVPPSLVAFTWGWHDENDARGAESHVMIMLDALDGDRTRLVLRHGHLQPGPQRDNHSKGWVATLARLEKALATSLSN</sequence>
<dbReference type="Proteomes" id="UP000295696">
    <property type="component" value="Unassembled WGS sequence"/>
</dbReference>
<keyword evidence="4" id="KW-1185">Reference proteome</keyword>
<dbReference type="Pfam" id="PF08327">
    <property type="entry name" value="AHSA1"/>
    <property type="match status" value="1"/>
</dbReference>
<dbReference type="EMBL" id="SLZU01000003">
    <property type="protein sequence ID" value="TCS65739.1"/>
    <property type="molecule type" value="Genomic_DNA"/>
</dbReference>
<dbReference type="AlphaFoldDB" id="A0A4R3JHT3"/>
<organism evidence="3 4">
    <name type="scientific">Primorskyibacter sedentarius</name>
    <dbReference type="NCBI Taxonomy" id="745311"/>
    <lineage>
        <taxon>Bacteria</taxon>
        <taxon>Pseudomonadati</taxon>
        <taxon>Pseudomonadota</taxon>
        <taxon>Alphaproteobacteria</taxon>
        <taxon>Rhodobacterales</taxon>
        <taxon>Roseobacteraceae</taxon>
        <taxon>Primorskyibacter</taxon>
    </lineage>
</organism>
<name>A0A4R3JHT3_9RHOB</name>
<comment type="similarity">
    <text evidence="1">Belongs to the AHA1 family.</text>
</comment>
<proteinExistence type="inferred from homology"/>
<dbReference type="SUPFAM" id="SSF55961">
    <property type="entry name" value="Bet v1-like"/>
    <property type="match status" value="1"/>
</dbReference>
<dbReference type="OrthoDB" id="9805228at2"/>
<feature type="domain" description="Activator of Hsp90 ATPase homologue 1/2-like C-terminal" evidence="2">
    <location>
        <begin position="12"/>
        <end position="143"/>
    </location>
</feature>
<reference evidence="3 4" key="1">
    <citation type="submission" date="2019-03" db="EMBL/GenBank/DDBJ databases">
        <title>Genomic Encyclopedia of Type Strains, Phase IV (KMG-IV): sequencing the most valuable type-strain genomes for metagenomic binning, comparative biology and taxonomic classification.</title>
        <authorList>
            <person name="Goeker M."/>
        </authorList>
    </citation>
    <scope>NUCLEOTIDE SEQUENCE [LARGE SCALE GENOMIC DNA]</scope>
    <source>
        <strain evidence="3 4">DSM 104836</strain>
    </source>
</reference>
<dbReference type="InterPro" id="IPR023393">
    <property type="entry name" value="START-like_dom_sf"/>
</dbReference>
<accession>A0A4R3JHT3</accession>
<comment type="caution">
    <text evidence="3">The sequence shown here is derived from an EMBL/GenBank/DDBJ whole genome shotgun (WGS) entry which is preliminary data.</text>
</comment>
<gene>
    <name evidence="3" type="ORF">EDD52_103155</name>
</gene>
<protein>
    <submittedName>
        <fullName evidence="3">Uncharacterized protein YndB with AHSA1/START domain</fullName>
    </submittedName>
</protein>